<evidence type="ECO:0000256" key="2">
    <source>
        <dbReference type="ARBA" id="ARBA00023054"/>
    </source>
</evidence>
<dbReference type="Pfam" id="PF00038">
    <property type="entry name" value="Filament"/>
    <property type="match status" value="1"/>
</dbReference>
<sequence length="484" mass="54311">MSSHPVLHPRGTPVSSSVLRSDLGSNISLLKTLNLRFRCFLARVHELERRNRLLEKQVSELSRSSLRKETSSQTDGAASCSLSTYPKYLSPRNLPILRTPRPSPSPPQVGVWVQADTVTPEVRALHAVLGKARRERDEYRRRWEEESALRIAVQDAVLVLQQEARDAELVQDDLRAKLERLRAELVVFRSLLNDDMSELDTKIQEQARRVDMDICRRIDITARLCDVARDSHRDIFQCFPVSPARCPRRLEGDGEGSAGNESETLQGENVEVLAASENDGSLGESIGDRASKQEDKSESTQASVSLSINAEGGTGNSTNGNITDEMKRLLSQLRESVDVDDESIGWESDDSLLLWDDFSGVTEAEGEASTEDEVERAISETETLLQSREQHYHETISQIELELRSAKSDMTRHLSEYMEMCSMKRGLDVQMETCRRLIGKPRPLVSPTSASEESEVENTEERNGNEKVEEGKCEEHDSIEPPPP</sequence>
<dbReference type="PROSITE" id="PS51842">
    <property type="entry name" value="IF_ROD_2"/>
    <property type="match status" value="1"/>
</dbReference>
<feature type="compositionally biased region" description="Basic and acidic residues" evidence="3">
    <location>
        <begin position="286"/>
        <end position="298"/>
    </location>
</feature>
<proteinExistence type="predicted"/>
<reference evidence="5" key="1">
    <citation type="submission" date="2025-08" db="UniProtKB">
        <authorList>
            <consortium name="Ensembl"/>
        </authorList>
    </citation>
    <scope>IDENTIFICATION</scope>
</reference>
<feature type="domain" description="IF rod" evidence="4">
    <location>
        <begin position="26"/>
        <end position="484"/>
    </location>
</feature>
<dbReference type="PANTHER" id="PTHR14516:SF6">
    <property type="entry name" value="MULTIFUNCTIONAL FUSION PROTEIN"/>
    <property type="match status" value="1"/>
</dbReference>
<feature type="region of interest" description="Disordered" evidence="3">
    <location>
        <begin position="276"/>
        <end position="322"/>
    </location>
</feature>
<feature type="compositionally biased region" description="Basic and acidic residues" evidence="3">
    <location>
        <begin position="459"/>
        <end position="484"/>
    </location>
</feature>
<feature type="compositionally biased region" description="Polar residues" evidence="3">
    <location>
        <begin position="71"/>
        <end position="82"/>
    </location>
</feature>
<name>A0A8C4R6T8_EPTBU</name>
<keyword evidence="6" id="KW-1185">Reference proteome</keyword>
<dbReference type="PANTHER" id="PTHR14516">
    <property type="entry name" value="1-PYRROLINE-5-CARBOXYLATE DEHYDROGENASE FAMILY MEMBER"/>
    <property type="match status" value="1"/>
</dbReference>
<dbReference type="Gene3D" id="1.20.5.170">
    <property type="match status" value="1"/>
</dbReference>
<feature type="region of interest" description="Disordered" evidence="3">
    <location>
        <begin position="59"/>
        <end position="82"/>
    </location>
</feature>
<dbReference type="SUPFAM" id="SSF64593">
    <property type="entry name" value="Intermediate filament protein, coiled coil region"/>
    <property type="match status" value="1"/>
</dbReference>
<dbReference type="InterPro" id="IPR039008">
    <property type="entry name" value="IF_rod_dom"/>
</dbReference>
<dbReference type="Gene3D" id="1.20.5.1160">
    <property type="entry name" value="Vasodilator-stimulated phosphoprotein"/>
    <property type="match status" value="1"/>
</dbReference>
<evidence type="ECO:0000259" key="4">
    <source>
        <dbReference type="PROSITE" id="PS51842"/>
    </source>
</evidence>
<feature type="region of interest" description="Disordered" evidence="3">
    <location>
        <begin position="247"/>
        <end position="266"/>
    </location>
</feature>
<accession>A0A8C4R6T8</accession>
<dbReference type="SMART" id="SM01391">
    <property type="entry name" value="Filament"/>
    <property type="match status" value="1"/>
</dbReference>
<evidence type="ECO:0000313" key="6">
    <source>
        <dbReference type="Proteomes" id="UP000694388"/>
    </source>
</evidence>
<dbReference type="OMA" id="PFNANEM"/>
<evidence type="ECO:0000313" key="5">
    <source>
        <dbReference type="Ensembl" id="ENSEBUP00000026067.1"/>
    </source>
</evidence>
<reference evidence="5" key="2">
    <citation type="submission" date="2025-09" db="UniProtKB">
        <authorList>
            <consortium name="Ensembl"/>
        </authorList>
    </citation>
    <scope>IDENTIFICATION</scope>
</reference>
<protein>
    <recommendedName>
        <fullName evidence="4">IF rod domain-containing protein</fullName>
    </recommendedName>
</protein>
<feature type="compositionally biased region" description="Polar residues" evidence="3">
    <location>
        <begin position="299"/>
        <end position="308"/>
    </location>
</feature>
<dbReference type="Proteomes" id="UP000694388">
    <property type="component" value="Unplaced"/>
</dbReference>
<evidence type="ECO:0000256" key="1">
    <source>
        <dbReference type="ARBA" id="ARBA00022754"/>
    </source>
</evidence>
<organism evidence="5 6">
    <name type="scientific">Eptatretus burgeri</name>
    <name type="common">Inshore hagfish</name>
    <dbReference type="NCBI Taxonomy" id="7764"/>
    <lineage>
        <taxon>Eukaryota</taxon>
        <taxon>Metazoa</taxon>
        <taxon>Chordata</taxon>
        <taxon>Craniata</taxon>
        <taxon>Vertebrata</taxon>
        <taxon>Cyclostomata</taxon>
        <taxon>Myxini</taxon>
        <taxon>Myxiniformes</taxon>
        <taxon>Myxinidae</taxon>
        <taxon>Eptatretinae</taxon>
        <taxon>Eptatretus</taxon>
    </lineage>
</organism>
<dbReference type="AlphaFoldDB" id="A0A8C4R6T8"/>
<keyword evidence="2" id="KW-0175">Coiled coil</keyword>
<dbReference type="GO" id="GO:0005882">
    <property type="term" value="C:intermediate filament"/>
    <property type="evidence" value="ECO:0007669"/>
    <property type="project" value="UniProtKB-KW"/>
</dbReference>
<evidence type="ECO:0000256" key="3">
    <source>
        <dbReference type="SAM" id="MobiDB-lite"/>
    </source>
</evidence>
<dbReference type="GeneTree" id="ENSGT00510000046803"/>
<feature type="region of interest" description="Disordered" evidence="3">
    <location>
        <begin position="439"/>
        <end position="484"/>
    </location>
</feature>
<keyword evidence="1" id="KW-0403">Intermediate filament</keyword>
<dbReference type="Ensembl" id="ENSEBUT00000026643.1">
    <property type="protein sequence ID" value="ENSEBUP00000026067.1"/>
    <property type="gene ID" value="ENSEBUG00000016065.1"/>
</dbReference>